<dbReference type="RefSeq" id="WP_376754039.1">
    <property type="nucleotide sequence ID" value="NZ_CP124550.1"/>
</dbReference>
<keyword evidence="4" id="KW-1185">Reference proteome</keyword>
<dbReference type="Proteomes" id="UP001177295">
    <property type="component" value="Chromosome"/>
</dbReference>
<gene>
    <name evidence="3" type="ORF">SEML1_0018</name>
</gene>
<evidence type="ECO:0000256" key="1">
    <source>
        <dbReference type="SAM" id="Phobius"/>
    </source>
</evidence>
<feature type="transmembrane region" description="Helical" evidence="1">
    <location>
        <begin position="100"/>
        <end position="122"/>
    </location>
</feature>
<dbReference type="Pfam" id="PF18895">
    <property type="entry name" value="T4SS_pilin"/>
    <property type="match status" value="1"/>
</dbReference>
<accession>A0ABY8WWN3</accession>
<evidence type="ECO:0008006" key="5">
    <source>
        <dbReference type="Google" id="ProtNLM"/>
    </source>
</evidence>
<organism evidence="3 4">
    <name type="scientific">Candidatus Southlakia epibionticum</name>
    <dbReference type="NCBI Taxonomy" id="3043284"/>
    <lineage>
        <taxon>Bacteria</taxon>
        <taxon>Candidatus Saccharimonadota</taxon>
        <taxon>Candidatus Saccharimonadia</taxon>
        <taxon>Candidatus Saccharimonadales</taxon>
        <taxon>Candidatus Saccharimonadaceae</taxon>
        <taxon>Candidatus Southlakia</taxon>
    </lineage>
</organism>
<keyword evidence="2" id="KW-0732">Signal</keyword>
<keyword evidence="1" id="KW-0472">Membrane</keyword>
<feature type="chain" id="PRO_5047431035" description="DUF4134 domain-containing protein" evidence="2">
    <location>
        <begin position="29"/>
        <end position="127"/>
    </location>
</feature>
<protein>
    <recommendedName>
        <fullName evidence="5">DUF4134 domain-containing protein</fullName>
    </recommendedName>
</protein>
<name>A0ABY8WWN3_9BACT</name>
<feature type="transmembrane region" description="Helical" evidence="1">
    <location>
        <begin position="57"/>
        <end position="79"/>
    </location>
</feature>
<keyword evidence="1" id="KW-0812">Transmembrane</keyword>
<keyword evidence="1" id="KW-1133">Transmembrane helix</keyword>
<proteinExistence type="predicted"/>
<sequence length="127" mass="12958">MKLRQKIVAITVAIISVTTLCLSPAVYAECSSAKDCIRQGADGVGSTGSSSSSVSDIAATISNIMLFVLGAVAVIMIVVGGIRYATSNGDQSAVKGAKDTILYAVVGLIVALIAYAIVNFVINQFVG</sequence>
<evidence type="ECO:0000313" key="3">
    <source>
        <dbReference type="EMBL" id="WIO45663.1"/>
    </source>
</evidence>
<reference evidence="3 4" key="1">
    <citation type="journal article" date="2023" name="Cell">
        <title>Genetic manipulation of Patescibacteria provides mechanistic insights into microbial dark matter and the epibiotic lifestyle.</title>
        <authorList>
            <person name="Wang Y."/>
            <person name="Gallagher L.A."/>
            <person name="Andrade P.A."/>
            <person name="Liu A."/>
            <person name="Humphreys I.R."/>
            <person name="Turkarslan S."/>
            <person name="Cutler K.J."/>
            <person name="Arrieta-Ortiz M.L."/>
            <person name="Li Y."/>
            <person name="Radey M.C."/>
            <person name="McLean J.S."/>
            <person name="Cong Q."/>
            <person name="Baker D."/>
            <person name="Baliga N.S."/>
            <person name="Peterson S.B."/>
            <person name="Mougous J.D."/>
        </authorList>
    </citation>
    <scope>NUCLEOTIDE SEQUENCE [LARGE SCALE GENOMIC DNA]</scope>
    <source>
        <strain evidence="3 4">ML1</strain>
    </source>
</reference>
<dbReference type="EMBL" id="CP124550">
    <property type="protein sequence ID" value="WIO45663.1"/>
    <property type="molecule type" value="Genomic_DNA"/>
</dbReference>
<feature type="signal peptide" evidence="2">
    <location>
        <begin position="1"/>
        <end position="28"/>
    </location>
</feature>
<evidence type="ECO:0000256" key="2">
    <source>
        <dbReference type="SAM" id="SignalP"/>
    </source>
</evidence>
<evidence type="ECO:0000313" key="4">
    <source>
        <dbReference type="Proteomes" id="UP001177295"/>
    </source>
</evidence>
<dbReference type="InterPro" id="IPR043993">
    <property type="entry name" value="T4SS_pilin"/>
</dbReference>